<dbReference type="PANTHER" id="PTHR42704:SF17">
    <property type="entry name" value="RIBULOSE BISPHOSPHATE CARBOXYLASE LARGE CHAIN"/>
    <property type="match status" value="1"/>
</dbReference>
<dbReference type="EMBL" id="JAQIOY010000002">
    <property type="protein sequence ID" value="MDA7424280.1"/>
    <property type="molecule type" value="Genomic_DNA"/>
</dbReference>
<evidence type="ECO:0000256" key="1">
    <source>
        <dbReference type="ARBA" id="ARBA00001946"/>
    </source>
</evidence>
<evidence type="ECO:0000259" key="5">
    <source>
        <dbReference type="Pfam" id="PF00016"/>
    </source>
</evidence>
<dbReference type="CDD" id="cd08207">
    <property type="entry name" value="RLP_NonPhot"/>
    <property type="match status" value="1"/>
</dbReference>
<keyword evidence="2" id="KW-0479">Metal-binding</keyword>
<comment type="caution">
    <text evidence="7">The sequence shown here is derived from an EMBL/GenBank/DDBJ whole genome shotgun (WGS) entry which is preliminary data.</text>
</comment>
<sequence>MVVRIEADYLMETSIDPERAALVLAGEQSSGTFVAVPGETSELKERSGARLEKLDVLGSIAGPSLPGAKSGSCVVQAKITLSWPLQNTGPDLPNLMATIAGNLFELQEVSGLRLLDFRLPEAFAKAYPGPQFGVDGTRQLAGVAKGPMIGTIIKPSVGLNPSETAALAATLAKAGIDFIKDDELQANGPSCPFEERVRAVMTVLDEHSQRTGKKVMYAFNLTGEIDDMRARHDLVRDLGGTCVMVSVNSVGLGGMLALARHTELPIHAHRNGWGYLSRHPALGWSYPAWSKLWRLAGADHMHVNGLNNKFSEDNDSVIAAAKSCLEPMFDSKACAVMPVFSSGQTVLQPWETYERLGTADLIYTAGGGIMAHPQGPATGVKALREAWDAAIAGVPADDYAATHPALASALNWYRS</sequence>
<keyword evidence="3" id="KW-0460">Magnesium</keyword>
<dbReference type="Gene3D" id="3.20.20.110">
    <property type="entry name" value="Ribulose bisphosphate carboxylase, large subunit, C-terminal domain"/>
    <property type="match status" value="1"/>
</dbReference>
<evidence type="ECO:0000256" key="4">
    <source>
        <dbReference type="RuleBase" id="RU003834"/>
    </source>
</evidence>
<proteinExistence type="inferred from homology"/>
<evidence type="ECO:0000256" key="3">
    <source>
        <dbReference type="ARBA" id="ARBA00022842"/>
    </source>
</evidence>
<feature type="domain" description="Ribulose bisphosphate carboxylase large subunit C-terminal" evidence="5">
    <location>
        <begin position="136"/>
        <end position="412"/>
    </location>
</feature>
<evidence type="ECO:0000313" key="8">
    <source>
        <dbReference type="Proteomes" id="UP001210720"/>
    </source>
</evidence>
<dbReference type="InterPro" id="IPR036376">
    <property type="entry name" value="RuBisCO_lsu_C_sf"/>
</dbReference>
<name>A0ABT4XQU7_9RHOB</name>
<dbReference type="InterPro" id="IPR033966">
    <property type="entry name" value="RuBisCO"/>
</dbReference>
<dbReference type="RefSeq" id="WP_271431641.1">
    <property type="nucleotide sequence ID" value="NZ_JAQIOY010000002.1"/>
</dbReference>
<gene>
    <name evidence="7" type="ORF">PFY00_06045</name>
</gene>
<dbReference type="SUPFAM" id="SSF51649">
    <property type="entry name" value="RuBisCo, C-terminal domain"/>
    <property type="match status" value="1"/>
</dbReference>
<dbReference type="Pfam" id="PF02788">
    <property type="entry name" value="RuBisCO_large_N"/>
    <property type="match status" value="1"/>
</dbReference>
<dbReference type="InterPro" id="IPR020878">
    <property type="entry name" value="RuBisCo_large_chain_AS"/>
</dbReference>
<accession>A0ABT4XQU7</accession>
<dbReference type="PANTHER" id="PTHR42704">
    <property type="entry name" value="RIBULOSE BISPHOSPHATE CARBOXYLASE"/>
    <property type="match status" value="1"/>
</dbReference>
<dbReference type="Pfam" id="PF00016">
    <property type="entry name" value="RuBisCO_large"/>
    <property type="match status" value="1"/>
</dbReference>
<comment type="cofactor">
    <cofactor evidence="1">
        <name>Mg(2+)</name>
        <dbReference type="ChEBI" id="CHEBI:18420"/>
    </cofactor>
</comment>
<protein>
    <submittedName>
        <fullName evidence="7">Ribulose-bisphosphate carboxylase large subunit family protein</fullName>
    </submittedName>
</protein>
<evidence type="ECO:0000259" key="6">
    <source>
        <dbReference type="Pfam" id="PF02788"/>
    </source>
</evidence>
<feature type="domain" description="Ribulose bisphosphate carboxylase large subunit ferrodoxin-like N-terminal" evidence="6">
    <location>
        <begin position="13"/>
        <end position="123"/>
    </location>
</feature>
<dbReference type="SUPFAM" id="SSF54966">
    <property type="entry name" value="RuBisCO, large subunit, small (N-terminal) domain"/>
    <property type="match status" value="1"/>
</dbReference>
<dbReference type="Proteomes" id="UP001210720">
    <property type="component" value="Unassembled WGS sequence"/>
</dbReference>
<comment type="similarity">
    <text evidence="4">Belongs to the RuBisCO large chain family.</text>
</comment>
<dbReference type="InterPro" id="IPR036422">
    <property type="entry name" value="RuBisCO_lsu_N_sf"/>
</dbReference>
<keyword evidence="8" id="KW-1185">Reference proteome</keyword>
<dbReference type="Gene3D" id="3.30.70.150">
    <property type="entry name" value="RuBisCO large subunit, N-terminal domain"/>
    <property type="match status" value="1"/>
</dbReference>
<evidence type="ECO:0000256" key="2">
    <source>
        <dbReference type="ARBA" id="ARBA00022723"/>
    </source>
</evidence>
<dbReference type="SFLD" id="SFLDG00301">
    <property type="entry name" value="RuBisCO-like_proteins"/>
    <property type="match status" value="1"/>
</dbReference>
<dbReference type="InterPro" id="IPR017443">
    <property type="entry name" value="RuBisCO_lsu_fd_N"/>
</dbReference>
<dbReference type="InterPro" id="IPR000685">
    <property type="entry name" value="RuBisCO_lsu_C"/>
</dbReference>
<organism evidence="7 8">
    <name type="scientific">Thalassococcus lentus</name>
    <dbReference type="NCBI Taxonomy" id="1210524"/>
    <lineage>
        <taxon>Bacteria</taxon>
        <taxon>Pseudomonadati</taxon>
        <taxon>Pseudomonadota</taxon>
        <taxon>Alphaproteobacteria</taxon>
        <taxon>Rhodobacterales</taxon>
        <taxon>Roseobacteraceae</taxon>
        <taxon>Thalassococcus</taxon>
    </lineage>
</organism>
<dbReference type="PROSITE" id="PS00157">
    <property type="entry name" value="RUBISCO_LARGE"/>
    <property type="match status" value="1"/>
</dbReference>
<reference evidence="7 8" key="1">
    <citation type="submission" date="2023-01" db="EMBL/GenBank/DDBJ databases">
        <title>Thalassococcus onchidii sp. nov., isolated from a marine invertebrate from the South China Sea.</title>
        <authorList>
            <person name="Xu S."/>
            <person name="Liu Z."/>
            <person name="Xu Y."/>
        </authorList>
    </citation>
    <scope>NUCLEOTIDE SEQUENCE [LARGE SCALE GENOMIC DNA]</scope>
    <source>
        <strain evidence="7 8">KCTC 32084</strain>
    </source>
</reference>
<evidence type="ECO:0000313" key="7">
    <source>
        <dbReference type="EMBL" id="MDA7424280.1"/>
    </source>
</evidence>
<dbReference type="SFLD" id="SFLDS00014">
    <property type="entry name" value="RuBisCO"/>
    <property type="match status" value="1"/>
</dbReference>